<organism evidence="2">
    <name type="scientific">Melicertus latisulcatus majanivirus</name>
    <dbReference type="NCBI Taxonomy" id="2984277"/>
    <lineage>
        <taxon>Viruses</taxon>
        <taxon>Viruses incertae sedis</taxon>
        <taxon>Naldaviricetes</taxon>
        <taxon>Nimaviridae</taxon>
    </lineage>
</organism>
<protein>
    <submittedName>
        <fullName evidence="2">Uncharacterized protein</fullName>
    </submittedName>
</protein>
<feature type="compositionally biased region" description="Low complexity" evidence="1">
    <location>
        <begin position="647"/>
        <end position="681"/>
    </location>
</feature>
<feature type="compositionally biased region" description="Low complexity" evidence="1">
    <location>
        <begin position="614"/>
        <end position="639"/>
    </location>
</feature>
<evidence type="ECO:0000256" key="1">
    <source>
        <dbReference type="SAM" id="MobiDB-lite"/>
    </source>
</evidence>
<feature type="compositionally biased region" description="Basic and acidic residues" evidence="1">
    <location>
        <begin position="557"/>
        <end position="607"/>
    </location>
</feature>
<name>A0A9C7EYG6_9VIRU</name>
<feature type="compositionally biased region" description="Basic and acidic residues" evidence="1">
    <location>
        <begin position="477"/>
        <end position="488"/>
    </location>
</feature>
<feature type="region of interest" description="Disordered" evidence="1">
    <location>
        <begin position="1"/>
        <end position="30"/>
    </location>
</feature>
<dbReference type="EMBL" id="LC738874">
    <property type="protein sequence ID" value="BDT62350.1"/>
    <property type="molecule type" value="Genomic_DNA"/>
</dbReference>
<feature type="compositionally biased region" description="Basic residues" evidence="1">
    <location>
        <begin position="691"/>
        <end position="701"/>
    </location>
</feature>
<proteinExistence type="predicted"/>
<reference evidence="2" key="1">
    <citation type="submission" date="2022-10" db="EMBL/GenBank/DDBJ databases">
        <title>Genome sequences of endogenous nimaviruses in decapod crustaceans.</title>
        <authorList>
            <person name="Kawato S."/>
            <person name="Nozaki R."/>
            <person name="Kondo H."/>
            <person name="Hirono I."/>
        </authorList>
    </citation>
    <scope>NUCLEOTIDE SEQUENCE</scope>
    <source>
        <strain evidence="2">Okinawa2016</strain>
    </source>
</reference>
<evidence type="ECO:0000313" key="2">
    <source>
        <dbReference type="EMBL" id="BDT62350.1"/>
    </source>
</evidence>
<sequence>MSGHGLRRTSGDEELGDQQDTYGNHKKNATNSIKVNNSKIFPILSTNEVQQSSVRPLIYPTHYVHPDDPRYSYYKSEAYDKRRDNSLYRKQDNLSQYYEHQRFDNKDQYVHSKKPKSYQMRHHHPYYNNNRMRQQHHPSQSYQPYYKNSGHQYSHRYPPQNYQHEQEPYEVAINRYKKDMEYRQHEQEQQYHSQQYMSDQKCFSCSLKNDVNRKPSELMSIKDTIRRLLINTSLFTILETVVEQYSEIEEMRKIHGANKSSINNNEKNNTNDDAVDRIEQNAIIMDKSKTDDNNDKQIQADDNNEEDIIQLFNKLDNTYSSGLFSYTGYDDKETETPSGDTALSLVTKHDNSQSFLVGKEKISSTDDTMSLMVSNGGSSEKKELIDDTSINDDQSLKTDNNIKKKSSEMIKVNSNDIKVNEEINNDDLDREWRSLEDRYEREEEIISFVEEGKVVGVPDSNKNYDQSETFHRKKNKSSKDKSDYEKIKQQKFKRKRSWKEGDQNGSRKPKLIRRFTQEVEIDDHTEQTSDNSIMLKQVQDDDDNDHHHSHNYYHNTKKQDTIGDEHELQDGVEDGKDKSEKFLDSIFKKDKKTEGSLTHLKEYDKSMQNKSRRGSGSSSSNTSDSYSSDSNSYSSSSESDNSDDSDSSNSSSSSSSSNSSSSTGSNSGSDSDNNSNSNSSSKINNTDNKKCIRRKKKKKKKKEEEEEGEIKTY</sequence>
<feature type="compositionally biased region" description="Acidic residues" evidence="1">
    <location>
        <begin position="704"/>
        <end position="713"/>
    </location>
</feature>
<feature type="region of interest" description="Disordered" evidence="1">
    <location>
        <begin position="456"/>
        <end position="713"/>
    </location>
</feature>
<accession>A0A9C7EYG6</accession>